<feature type="signal peptide" evidence="1">
    <location>
        <begin position="1"/>
        <end position="33"/>
    </location>
</feature>
<name>A0ABU4S1H9_9GAMM</name>
<feature type="chain" id="PRO_5045686352" description="Solute-binding protein family 3/N-terminal domain-containing protein" evidence="1">
    <location>
        <begin position="34"/>
        <end position="311"/>
    </location>
</feature>
<dbReference type="Proteomes" id="UP001273505">
    <property type="component" value="Unassembled WGS sequence"/>
</dbReference>
<sequence length="311" mass="35655">MLPAYKLSSAQVRTLITVLAVSTLALCVNHAIANETSTQVDAYAYRTPGSSADHRLSYEVELLRLALDKTVATFGPYTLQPAKAMNLPRTMVTARSSKEALIFKTSYSQTLTQEFRYPTYPIDRGIFSYRICFVNNQIKDKVSQVDNLDDLRRFIIGQGVGWLDVDILEHNGFSVRESSGYEQLFPMLAAGRLDLVCRAQNEVPAEWEIFSHLGGFSIDQSFALFYPLPRFFWVHKSQPRAFERLNLGLKISYQDGSALNLWKQHYQANLRKASLKNRRLYILRNPYLDGISPEYKQYFLDQRTKMCESNC</sequence>
<evidence type="ECO:0000313" key="3">
    <source>
        <dbReference type="Proteomes" id="UP001273505"/>
    </source>
</evidence>
<proteinExistence type="predicted"/>
<dbReference type="SUPFAM" id="SSF53850">
    <property type="entry name" value="Periplasmic binding protein-like II"/>
    <property type="match status" value="1"/>
</dbReference>
<dbReference type="EMBL" id="JAXAFO010000038">
    <property type="protein sequence ID" value="MDX6851039.1"/>
    <property type="molecule type" value="Genomic_DNA"/>
</dbReference>
<organism evidence="2 3">
    <name type="scientific">Gilvimarinus gilvus</name>
    <dbReference type="NCBI Taxonomy" id="3058038"/>
    <lineage>
        <taxon>Bacteria</taxon>
        <taxon>Pseudomonadati</taxon>
        <taxon>Pseudomonadota</taxon>
        <taxon>Gammaproteobacteria</taxon>
        <taxon>Cellvibrionales</taxon>
        <taxon>Cellvibrionaceae</taxon>
        <taxon>Gilvimarinus</taxon>
    </lineage>
</organism>
<keyword evidence="1" id="KW-0732">Signal</keyword>
<dbReference type="RefSeq" id="WP_302723987.1">
    <property type="nucleotide sequence ID" value="NZ_JAULRU010000731.1"/>
</dbReference>
<accession>A0ABU4S1H9</accession>
<comment type="caution">
    <text evidence="2">The sequence shown here is derived from an EMBL/GenBank/DDBJ whole genome shotgun (WGS) entry which is preliminary data.</text>
</comment>
<gene>
    <name evidence="2" type="ORF">SCD92_16805</name>
</gene>
<protein>
    <recommendedName>
        <fullName evidence="4">Solute-binding protein family 3/N-terminal domain-containing protein</fullName>
    </recommendedName>
</protein>
<evidence type="ECO:0000256" key="1">
    <source>
        <dbReference type="SAM" id="SignalP"/>
    </source>
</evidence>
<reference evidence="2 3" key="1">
    <citation type="submission" date="2023-11" db="EMBL/GenBank/DDBJ databases">
        <title>Gilvimarinus fulvus sp. nov., isolated from the surface of Kelp.</title>
        <authorList>
            <person name="Sun Y.Y."/>
            <person name="Gong Y."/>
            <person name="Du Z.J."/>
        </authorList>
    </citation>
    <scope>NUCLEOTIDE SEQUENCE [LARGE SCALE GENOMIC DNA]</scope>
    <source>
        <strain evidence="2 3">SDUM040013</strain>
    </source>
</reference>
<evidence type="ECO:0008006" key="4">
    <source>
        <dbReference type="Google" id="ProtNLM"/>
    </source>
</evidence>
<evidence type="ECO:0000313" key="2">
    <source>
        <dbReference type="EMBL" id="MDX6851039.1"/>
    </source>
</evidence>
<keyword evidence="3" id="KW-1185">Reference proteome</keyword>